<evidence type="ECO:0008006" key="5">
    <source>
        <dbReference type="Google" id="ProtNLM"/>
    </source>
</evidence>
<evidence type="ECO:0000313" key="3">
    <source>
        <dbReference type="EMBL" id="THV10067.1"/>
    </source>
</evidence>
<name>A0A4S8N2C5_9ACTN</name>
<keyword evidence="2" id="KW-0812">Transmembrane</keyword>
<accession>A0A4S8N2C5</accession>
<feature type="region of interest" description="Disordered" evidence="1">
    <location>
        <begin position="1"/>
        <end position="23"/>
    </location>
</feature>
<feature type="transmembrane region" description="Helical" evidence="2">
    <location>
        <begin position="43"/>
        <end position="62"/>
    </location>
</feature>
<organism evidence="3 4">
    <name type="scientific">Nocardioides caeni</name>
    <dbReference type="NCBI Taxonomy" id="574700"/>
    <lineage>
        <taxon>Bacteria</taxon>
        <taxon>Bacillati</taxon>
        <taxon>Actinomycetota</taxon>
        <taxon>Actinomycetes</taxon>
        <taxon>Propionibacteriales</taxon>
        <taxon>Nocardioidaceae</taxon>
        <taxon>Nocardioides</taxon>
    </lineage>
</organism>
<evidence type="ECO:0000256" key="2">
    <source>
        <dbReference type="SAM" id="Phobius"/>
    </source>
</evidence>
<feature type="transmembrane region" description="Helical" evidence="2">
    <location>
        <begin position="194"/>
        <end position="215"/>
    </location>
</feature>
<keyword evidence="2" id="KW-1133">Transmembrane helix</keyword>
<reference evidence="3 4" key="1">
    <citation type="journal article" date="2009" name="Int. J. Syst. Evol. Microbiol.">
        <title>Nocardioides caeni sp. nov., isolated from wastewater.</title>
        <authorList>
            <person name="Yoon J.H."/>
            <person name="Kang S.J."/>
            <person name="Park S."/>
            <person name="Kim W."/>
            <person name="Oh T.K."/>
        </authorList>
    </citation>
    <scope>NUCLEOTIDE SEQUENCE [LARGE SCALE GENOMIC DNA]</scope>
    <source>
        <strain evidence="3 4">DSM 23134</strain>
    </source>
</reference>
<keyword evidence="4" id="KW-1185">Reference proteome</keyword>
<feature type="transmembrane region" description="Helical" evidence="2">
    <location>
        <begin position="82"/>
        <end position="101"/>
    </location>
</feature>
<protein>
    <recommendedName>
        <fullName evidence="5">ABC transporter permease</fullName>
    </recommendedName>
</protein>
<proteinExistence type="predicted"/>
<dbReference type="Proteomes" id="UP000307087">
    <property type="component" value="Unassembled WGS sequence"/>
</dbReference>
<evidence type="ECO:0000256" key="1">
    <source>
        <dbReference type="SAM" id="MobiDB-lite"/>
    </source>
</evidence>
<evidence type="ECO:0000313" key="4">
    <source>
        <dbReference type="Proteomes" id="UP000307087"/>
    </source>
</evidence>
<keyword evidence="2" id="KW-0472">Membrane</keyword>
<dbReference type="RefSeq" id="WP_136563660.1">
    <property type="nucleotide sequence ID" value="NZ_BAABLS010000006.1"/>
</dbReference>
<dbReference type="OrthoDB" id="5188656at2"/>
<dbReference type="AlphaFoldDB" id="A0A4S8N2C5"/>
<sequence>MTSPSTTAAPADPSTPTTPSSPTVLARTLRAEWQRLWTVRTTWLFAAAALLGTTAMALLAGHDARGVGQTRPGETVWEGAQIMALLGLFVLLATAAVSTTADHATGGIVPTLQWTPRRAVLLTARTGVVAVTTTVLGVALALLAGVVLHAMAGQLALSVDEGTDTLLAVAYVDASGALLAIGLGLLLRSTAGAVVAALALMLVLPLLLGNFPFAWAQQVADVLPGTSAIQLVVGEGPAGHSTADARMILAGWALAALALGWARLLRSDADR</sequence>
<gene>
    <name evidence="3" type="ORF">E9934_14720</name>
</gene>
<feature type="transmembrane region" description="Helical" evidence="2">
    <location>
        <begin position="122"/>
        <end position="148"/>
    </location>
</feature>
<comment type="caution">
    <text evidence="3">The sequence shown here is derived from an EMBL/GenBank/DDBJ whole genome shotgun (WGS) entry which is preliminary data.</text>
</comment>
<dbReference type="EMBL" id="STGW01000011">
    <property type="protein sequence ID" value="THV10067.1"/>
    <property type="molecule type" value="Genomic_DNA"/>
</dbReference>
<feature type="transmembrane region" description="Helical" evidence="2">
    <location>
        <begin position="168"/>
        <end position="187"/>
    </location>
</feature>
<feature type="transmembrane region" description="Helical" evidence="2">
    <location>
        <begin position="247"/>
        <end position="265"/>
    </location>
</feature>